<dbReference type="PANTHER" id="PTHR42852:SF17">
    <property type="entry name" value="THIOREDOXIN-LIKE PROTEIN HI_1115"/>
    <property type="match status" value="1"/>
</dbReference>
<dbReference type="CDD" id="cd02966">
    <property type="entry name" value="TlpA_like_family"/>
    <property type="match status" value="1"/>
</dbReference>
<keyword evidence="2" id="KW-0201">Cytochrome c-type biogenesis</keyword>
<dbReference type="PROSITE" id="PS51352">
    <property type="entry name" value="THIOREDOXIN_2"/>
    <property type="match status" value="1"/>
</dbReference>
<feature type="domain" description="Thioredoxin" evidence="3">
    <location>
        <begin position="27"/>
        <end position="173"/>
    </location>
</feature>
<proteinExistence type="predicted"/>
<reference evidence="4" key="2">
    <citation type="journal article" date="2021" name="Microbiome">
        <title>Successional dynamics and alternative stable states in a saline activated sludge microbial community over 9 years.</title>
        <authorList>
            <person name="Wang Y."/>
            <person name="Ye J."/>
            <person name="Ju F."/>
            <person name="Liu L."/>
            <person name="Boyd J.A."/>
            <person name="Deng Y."/>
            <person name="Parks D.H."/>
            <person name="Jiang X."/>
            <person name="Yin X."/>
            <person name="Woodcroft B.J."/>
            <person name="Tyson G.W."/>
            <person name="Hugenholtz P."/>
            <person name="Polz M.F."/>
            <person name="Zhang T."/>
        </authorList>
    </citation>
    <scope>NUCLEOTIDE SEQUENCE</scope>
    <source>
        <strain evidence="4">HKST-UBA02</strain>
    </source>
</reference>
<dbReference type="SUPFAM" id="SSF52833">
    <property type="entry name" value="Thioredoxin-like"/>
    <property type="match status" value="1"/>
</dbReference>
<protein>
    <submittedName>
        <fullName evidence="4">TlpA family protein disulfide reductase</fullName>
    </submittedName>
</protein>
<dbReference type="PANTHER" id="PTHR42852">
    <property type="entry name" value="THIOL:DISULFIDE INTERCHANGE PROTEIN DSBE"/>
    <property type="match status" value="1"/>
</dbReference>
<dbReference type="GO" id="GO:0016491">
    <property type="term" value="F:oxidoreductase activity"/>
    <property type="evidence" value="ECO:0007669"/>
    <property type="project" value="InterPro"/>
</dbReference>
<dbReference type="GO" id="GO:0017004">
    <property type="term" value="P:cytochrome complex assembly"/>
    <property type="evidence" value="ECO:0007669"/>
    <property type="project" value="UniProtKB-KW"/>
</dbReference>
<dbReference type="InterPro" id="IPR017937">
    <property type="entry name" value="Thioredoxin_CS"/>
</dbReference>
<organism evidence="4 5">
    <name type="scientific">Eiseniibacteriota bacterium</name>
    <dbReference type="NCBI Taxonomy" id="2212470"/>
    <lineage>
        <taxon>Bacteria</taxon>
        <taxon>Candidatus Eiseniibacteriota</taxon>
    </lineage>
</organism>
<evidence type="ECO:0000256" key="1">
    <source>
        <dbReference type="ARBA" id="ARBA00004196"/>
    </source>
</evidence>
<sequence>MHRNRLVGVAVALVAIALVAVGPIATVSVAKATPGAQLPDLLETHNLTTLEGRTGRIVPAAAPASVIHFWASWCAPCKKELPLLDDLDAELGPRGVRFAAISIDSDPAKARRFVEQQEIHLPVFLDGPEGLAESLALPSIPSTFVVDRQGRVTFATTGSSEEELARLRAHLVGLVQSKGAVASH</sequence>
<evidence type="ECO:0000256" key="2">
    <source>
        <dbReference type="ARBA" id="ARBA00022748"/>
    </source>
</evidence>
<dbReference type="Pfam" id="PF08534">
    <property type="entry name" value="Redoxin"/>
    <property type="match status" value="1"/>
</dbReference>
<comment type="subcellular location">
    <subcellularLocation>
        <location evidence="1">Cell envelope</location>
    </subcellularLocation>
</comment>
<evidence type="ECO:0000313" key="4">
    <source>
        <dbReference type="EMBL" id="MCA9755338.1"/>
    </source>
</evidence>
<dbReference type="InterPro" id="IPR013740">
    <property type="entry name" value="Redoxin"/>
</dbReference>
<dbReference type="InterPro" id="IPR050553">
    <property type="entry name" value="Thioredoxin_ResA/DsbE_sf"/>
</dbReference>
<evidence type="ECO:0000259" key="3">
    <source>
        <dbReference type="PROSITE" id="PS51352"/>
    </source>
</evidence>
<dbReference type="InterPro" id="IPR013766">
    <property type="entry name" value="Thioredoxin_domain"/>
</dbReference>
<dbReference type="AlphaFoldDB" id="A0A956NAI9"/>
<dbReference type="PROSITE" id="PS00194">
    <property type="entry name" value="THIOREDOXIN_1"/>
    <property type="match status" value="1"/>
</dbReference>
<name>A0A956NAI9_UNCEI</name>
<gene>
    <name evidence="4" type="ORF">KDA27_06005</name>
</gene>
<dbReference type="Proteomes" id="UP000739538">
    <property type="component" value="Unassembled WGS sequence"/>
</dbReference>
<dbReference type="InterPro" id="IPR036249">
    <property type="entry name" value="Thioredoxin-like_sf"/>
</dbReference>
<accession>A0A956NAI9</accession>
<dbReference type="Gene3D" id="3.40.30.10">
    <property type="entry name" value="Glutaredoxin"/>
    <property type="match status" value="1"/>
</dbReference>
<evidence type="ECO:0000313" key="5">
    <source>
        <dbReference type="Proteomes" id="UP000739538"/>
    </source>
</evidence>
<dbReference type="EMBL" id="JAGQHS010000020">
    <property type="protein sequence ID" value="MCA9755338.1"/>
    <property type="molecule type" value="Genomic_DNA"/>
</dbReference>
<comment type="caution">
    <text evidence="4">The sequence shown here is derived from an EMBL/GenBank/DDBJ whole genome shotgun (WGS) entry which is preliminary data.</text>
</comment>
<reference evidence="4" key="1">
    <citation type="submission" date="2020-04" db="EMBL/GenBank/DDBJ databases">
        <authorList>
            <person name="Zhang T."/>
        </authorList>
    </citation>
    <scope>NUCLEOTIDE SEQUENCE</scope>
    <source>
        <strain evidence="4">HKST-UBA02</strain>
    </source>
</reference>
<dbReference type="GO" id="GO:0030313">
    <property type="term" value="C:cell envelope"/>
    <property type="evidence" value="ECO:0007669"/>
    <property type="project" value="UniProtKB-SubCell"/>
</dbReference>